<feature type="domain" description="DUF4387" evidence="1">
    <location>
        <begin position="3"/>
        <end position="98"/>
    </location>
</feature>
<organism evidence="2 4">
    <name type="scientific">Roseovarius indicus</name>
    <dbReference type="NCBI Taxonomy" id="540747"/>
    <lineage>
        <taxon>Bacteria</taxon>
        <taxon>Pseudomonadati</taxon>
        <taxon>Pseudomonadota</taxon>
        <taxon>Alphaproteobacteria</taxon>
        <taxon>Rhodobacterales</taxon>
        <taxon>Roseobacteraceae</taxon>
        <taxon>Roseovarius</taxon>
    </lineage>
</organism>
<reference evidence="2 4" key="1">
    <citation type="submission" date="2015-04" db="EMBL/GenBank/DDBJ databases">
        <title>The draft genome sequence of Roseovarius indicus B108T.</title>
        <authorList>
            <person name="Li G."/>
            <person name="Lai Q."/>
            <person name="Shao Z."/>
            <person name="Yan P."/>
        </authorList>
    </citation>
    <scope>NUCLEOTIDE SEQUENCE [LARGE SCALE GENOMIC DNA]</scope>
    <source>
        <strain evidence="2 4">B108</strain>
    </source>
</reference>
<dbReference type="RefSeq" id="WP_057820538.1">
    <property type="nucleotide sequence ID" value="NZ_CAXRJZ010000124.1"/>
</dbReference>
<dbReference type="Proteomes" id="UP000051401">
    <property type="component" value="Unassembled WGS sequence"/>
</dbReference>
<evidence type="ECO:0000313" key="5">
    <source>
        <dbReference type="Proteomes" id="UP000325785"/>
    </source>
</evidence>
<evidence type="ECO:0000313" key="3">
    <source>
        <dbReference type="EMBL" id="QEW25085.1"/>
    </source>
</evidence>
<protein>
    <recommendedName>
        <fullName evidence="1">DUF4387 domain-containing protein</fullName>
    </recommendedName>
</protein>
<dbReference type="EMBL" id="LAXI01000024">
    <property type="protein sequence ID" value="KRS15265.1"/>
    <property type="molecule type" value="Genomic_DNA"/>
</dbReference>
<evidence type="ECO:0000313" key="4">
    <source>
        <dbReference type="Proteomes" id="UP000051401"/>
    </source>
</evidence>
<dbReference type="PATRIC" id="fig|540747.5.peg.3254"/>
<proteinExistence type="predicted"/>
<name>A0A0T5P279_9RHOB</name>
<dbReference type="Proteomes" id="UP000325785">
    <property type="component" value="Chromosome"/>
</dbReference>
<dbReference type="AlphaFoldDB" id="A0A0T5P279"/>
<evidence type="ECO:0000259" key="1">
    <source>
        <dbReference type="Pfam" id="PF14330"/>
    </source>
</evidence>
<dbReference type="Pfam" id="PF14330">
    <property type="entry name" value="DUF4387"/>
    <property type="match status" value="1"/>
</dbReference>
<accession>A0A0T5P279</accession>
<keyword evidence="4" id="KW-1185">Reference proteome</keyword>
<dbReference type="STRING" id="540747.SAMN04488031_10929"/>
<dbReference type="OrthoDB" id="9796125at2"/>
<evidence type="ECO:0000313" key="2">
    <source>
        <dbReference type="EMBL" id="KRS15265.1"/>
    </source>
</evidence>
<dbReference type="InterPro" id="IPR025496">
    <property type="entry name" value="DUF4387"/>
</dbReference>
<sequence length="100" mass="11256">MRLSELATAVRSKNAGPCVLTIDLLFPDTESYERVAAREDDLRGYLREQYGVADGDLRMFSFAPARAIKLTMPRETVSGSFGDRDVYGAQQHRPLLDFEL</sequence>
<dbReference type="EMBL" id="CP031598">
    <property type="protein sequence ID" value="QEW25085.1"/>
    <property type="molecule type" value="Genomic_DNA"/>
</dbReference>
<reference evidence="3 5" key="2">
    <citation type="submission" date="2018-08" db="EMBL/GenBank/DDBJ databases">
        <title>Genetic Globetrotter - A new plasmid hitch-hiking vast phylogenetic and geographic distances.</title>
        <authorList>
            <person name="Vollmers J."/>
            <person name="Petersen J."/>
        </authorList>
    </citation>
    <scope>NUCLEOTIDE SEQUENCE [LARGE SCALE GENOMIC DNA]</scope>
    <source>
        <strain evidence="3 5">DSM 26383</strain>
    </source>
</reference>
<gene>
    <name evidence="3" type="ORF">RIdsm_00869</name>
    <name evidence="2" type="ORF">XM52_24510</name>
</gene>
<dbReference type="KEGG" id="rid:RIdsm_00869"/>